<keyword evidence="1" id="KW-1133">Transmembrane helix</keyword>
<evidence type="ECO:0000313" key="2">
    <source>
        <dbReference type="EMBL" id="WMC90936.1"/>
    </source>
</evidence>
<protein>
    <submittedName>
        <fullName evidence="2">Uncharacterized protein</fullName>
    </submittedName>
</protein>
<name>A0AAX3ZUQ5_STRRO</name>
<accession>A0AAX3ZUQ5</accession>
<feature type="transmembrane region" description="Helical" evidence="1">
    <location>
        <begin position="123"/>
        <end position="143"/>
    </location>
</feature>
<keyword evidence="1" id="KW-0812">Transmembrane</keyword>
<geneLocation type="plasmid" evidence="2 3">
    <name>unnamed</name>
</geneLocation>
<reference evidence="2" key="1">
    <citation type="submission" date="2023-03" db="EMBL/GenBank/DDBJ databases">
        <title>Borrelidin-producing and root-colonizing Streptomyces rochei is a potent biopesticide for soil-borne oomycete-caused plant diseases.</title>
        <authorList>
            <person name="Zhou D."/>
            <person name="Wang X."/>
            <person name="Navarro-Munoz J.C."/>
            <person name="Li W."/>
            <person name="Li J."/>
            <person name="Jiu M."/>
            <person name="Deng S."/>
            <person name="Ye Y."/>
            <person name="Daly P."/>
            <person name="Wei L."/>
        </authorList>
    </citation>
    <scope>NUCLEOTIDE SEQUENCE</scope>
    <source>
        <strain evidence="2">JK1</strain>
        <plasmid evidence="2">unnamed</plasmid>
    </source>
</reference>
<dbReference type="RefSeq" id="WP_306693631.1">
    <property type="nucleotide sequence ID" value="NZ_CP121272.1"/>
</dbReference>
<proteinExistence type="predicted"/>
<dbReference type="EMBL" id="CP121272">
    <property type="protein sequence ID" value="WMC90936.1"/>
    <property type="molecule type" value="Genomic_DNA"/>
</dbReference>
<gene>
    <name evidence="2" type="ORF">P7W03_35420</name>
</gene>
<keyword evidence="2" id="KW-0614">Plasmid</keyword>
<dbReference type="Proteomes" id="UP001231701">
    <property type="component" value="Plasmid unnamed"/>
</dbReference>
<sequence>MTRTPRSIDEALRRARIFKGEYTAADLDAAQQSLARQLHELRWVHLLHTVPGTGMRPHPRPSSLHEQAAHDLQLLCRGTVQHPGAASRITAFDTARDAGGALTFACLLYLAAQEEQEQGAQFWWHYAAGAGSVTAALCVYLLHVSRGELRDARHWGGQIHRLNTLNEDDYAPVDHRARLPCPGLRPASSVRYHLPHPASTVSRNAVKDAVDDVRIPHDSDVGPVPQPIPALADRWEGLVTA</sequence>
<evidence type="ECO:0000256" key="1">
    <source>
        <dbReference type="SAM" id="Phobius"/>
    </source>
</evidence>
<organism evidence="2 3">
    <name type="scientific">Streptomyces rochei</name>
    <name type="common">Streptomyces parvullus</name>
    <dbReference type="NCBI Taxonomy" id="1928"/>
    <lineage>
        <taxon>Bacteria</taxon>
        <taxon>Bacillati</taxon>
        <taxon>Actinomycetota</taxon>
        <taxon>Actinomycetes</taxon>
        <taxon>Kitasatosporales</taxon>
        <taxon>Streptomycetaceae</taxon>
        <taxon>Streptomyces</taxon>
        <taxon>Streptomyces rochei group</taxon>
    </lineage>
</organism>
<keyword evidence="1" id="KW-0472">Membrane</keyword>
<dbReference type="GeneID" id="90947441"/>
<evidence type="ECO:0000313" key="3">
    <source>
        <dbReference type="Proteomes" id="UP001231701"/>
    </source>
</evidence>
<dbReference type="AlphaFoldDB" id="A0AAX3ZUQ5"/>